<evidence type="ECO:0000256" key="10">
    <source>
        <dbReference type="ARBA" id="ARBA00022840"/>
    </source>
</evidence>
<evidence type="ECO:0000256" key="4">
    <source>
        <dbReference type="ARBA" id="ARBA00011903"/>
    </source>
</evidence>
<evidence type="ECO:0000256" key="12">
    <source>
        <dbReference type="ARBA" id="ARBA00023136"/>
    </source>
</evidence>
<dbReference type="GO" id="GO:0004715">
    <property type="term" value="F:non-membrane spanning protein tyrosine kinase activity"/>
    <property type="evidence" value="ECO:0007669"/>
    <property type="project" value="UniProtKB-EC"/>
</dbReference>
<comment type="caution">
    <text evidence="16">The sequence shown here is derived from an EMBL/GenBank/DDBJ whole genome shotgun (WGS) entry which is preliminary data.</text>
</comment>
<dbReference type="OrthoDB" id="9812433at2"/>
<keyword evidence="10" id="KW-0067">ATP-binding</keyword>
<dbReference type="Proteomes" id="UP000249166">
    <property type="component" value="Unassembled WGS sequence"/>
</dbReference>
<keyword evidence="11" id="KW-1133">Transmembrane helix</keyword>
<dbReference type="PANTHER" id="PTHR32309">
    <property type="entry name" value="TYROSINE-PROTEIN KINASE"/>
    <property type="match status" value="1"/>
</dbReference>
<keyword evidence="7" id="KW-0812">Transmembrane</keyword>
<evidence type="ECO:0000256" key="11">
    <source>
        <dbReference type="ARBA" id="ARBA00022989"/>
    </source>
</evidence>
<comment type="similarity">
    <text evidence="3">Belongs to the CpsD/CapB family.</text>
</comment>
<keyword evidence="8" id="KW-0547">Nucleotide-binding</keyword>
<dbReference type="CDD" id="cd05387">
    <property type="entry name" value="BY-kinase"/>
    <property type="match status" value="1"/>
</dbReference>
<dbReference type="Pfam" id="PF02706">
    <property type="entry name" value="Wzz"/>
    <property type="match status" value="1"/>
</dbReference>
<evidence type="ECO:0000256" key="3">
    <source>
        <dbReference type="ARBA" id="ARBA00007316"/>
    </source>
</evidence>
<comment type="similarity">
    <text evidence="2">Belongs to the CpsC/CapA family.</text>
</comment>
<evidence type="ECO:0000256" key="2">
    <source>
        <dbReference type="ARBA" id="ARBA00006683"/>
    </source>
</evidence>
<dbReference type="RefSeq" id="WP_111905299.1">
    <property type="nucleotide sequence ID" value="NZ_QLNP01000098.1"/>
</dbReference>
<evidence type="ECO:0000313" key="16">
    <source>
        <dbReference type="EMBL" id="RAM36151.1"/>
    </source>
</evidence>
<dbReference type="FunFam" id="3.40.50.300:FF:000527">
    <property type="entry name" value="Tyrosine-protein kinase etk"/>
    <property type="match status" value="1"/>
</dbReference>
<evidence type="ECO:0000256" key="5">
    <source>
        <dbReference type="ARBA" id="ARBA00022475"/>
    </source>
</evidence>
<dbReference type="GO" id="GO:0005524">
    <property type="term" value="F:ATP binding"/>
    <property type="evidence" value="ECO:0007669"/>
    <property type="project" value="UniProtKB-KW"/>
</dbReference>
<dbReference type="PANTHER" id="PTHR32309:SF13">
    <property type="entry name" value="FERRIC ENTEROBACTIN TRANSPORT PROTEIN FEPE"/>
    <property type="match status" value="1"/>
</dbReference>
<keyword evidence="9" id="KW-0418">Kinase</keyword>
<protein>
    <recommendedName>
        <fullName evidence="4">non-specific protein-tyrosine kinase</fullName>
        <ecNumber evidence="4">2.7.10.2</ecNumber>
    </recommendedName>
</protein>
<accession>A0A328HDA1</accession>
<dbReference type="InterPro" id="IPR003856">
    <property type="entry name" value="LPS_length_determ_N"/>
</dbReference>
<dbReference type="Gene3D" id="3.40.50.300">
    <property type="entry name" value="P-loop containing nucleotide triphosphate hydrolases"/>
    <property type="match status" value="1"/>
</dbReference>
<dbReference type="AlphaFoldDB" id="A0A328HDA1"/>
<evidence type="ECO:0000256" key="14">
    <source>
        <dbReference type="ARBA" id="ARBA00051245"/>
    </source>
</evidence>
<evidence type="ECO:0000256" key="1">
    <source>
        <dbReference type="ARBA" id="ARBA00004651"/>
    </source>
</evidence>
<reference evidence="16 17" key="1">
    <citation type="submission" date="2018-04" db="EMBL/GenBank/DDBJ databases">
        <title>Bacteria isolated from cave deposits of Manipur.</title>
        <authorList>
            <person name="Sahoo D."/>
            <person name="Sarangthem I."/>
            <person name="Nandeibam J."/>
        </authorList>
    </citation>
    <scope>NUCLEOTIDE SEQUENCE [LARGE SCALE GENOMIC DNA]</scope>
    <source>
        <strain evidence="17">mrc11</strain>
    </source>
</reference>
<dbReference type="InterPro" id="IPR050445">
    <property type="entry name" value="Bact_polysacc_biosynth/exp"/>
</dbReference>
<dbReference type="InterPro" id="IPR027417">
    <property type="entry name" value="P-loop_NTPase"/>
</dbReference>
<dbReference type="GO" id="GO:0042802">
    <property type="term" value="F:identical protein binding"/>
    <property type="evidence" value="ECO:0007669"/>
    <property type="project" value="UniProtKB-ARBA"/>
</dbReference>
<dbReference type="Pfam" id="PF10609">
    <property type="entry name" value="ParA"/>
    <property type="match status" value="1"/>
</dbReference>
<sequence length="481" mass="51039">MDLHEYLRILSRNWILIAATALVGILIGGAASVLAKPVYTSETQLFVAIQSSGSVQELQQGNTFSQARVQSYVKTVESPIVLQPVVDALGLPLTADELATRVTATTDLNTVLINIAVNDTSPVQAAAIAQATADSLVKAVDTLEKPKAGGESPVSLSIIKPAIAPTSPSAPNTRLNLLFGLLAGLGIGLGSAVLRSTLDNRVRSEADLRRVTDAPLLGGISFDQDATKRPLLTQASPQSPRAESFRQLRTNLQFANVAGSANTLLITSSLPGEGKSTTATNLAIACAQAGQSVCLVDADLRRPMVNDYLGLERNVGLTTALLGTADVNDIIQPWGDDNLYVLASGRIPPNPSELLGSDEMRQLILRLESVFDIVILDAPPLLPVTDAAVLSQHVGGVVVVVGSQKLRQNDLEKSLTALELVGAKVLGIVLNRLPSKGPDAYRYGYYSHDMEPTRKQSRKMNGRSEVFVPRSADRANDVVGH</sequence>
<evidence type="ECO:0000256" key="6">
    <source>
        <dbReference type="ARBA" id="ARBA00022679"/>
    </source>
</evidence>
<dbReference type="InterPro" id="IPR033756">
    <property type="entry name" value="YlxH/NBP35"/>
</dbReference>
<dbReference type="GO" id="GO:0005886">
    <property type="term" value="C:plasma membrane"/>
    <property type="evidence" value="ECO:0007669"/>
    <property type="project" value="UniProtKB-SubCell"/>
</dbReference>
<evidence type="ECO:0000259" key="15">
    <source>
        <dbReference type="Pfam" id="PF02706"/>
    </source>
</evidence>
<keyword evidence="13" id="KW-0829">Tyrosine-protein kinase</keyword>
<keyword evidence="5" id="KW-1003">Cell membrane</keyword>
<evidence type="ECO:0000256" key="13">
    <source>
        <dbReference type="ARBA" id="ARBA00023137"/>
    </source>
</evidence>
<keyword evidence="12" id="KW-0472">Membrane</keyword>
<dbReference type="InterPro" id="IPR005702">
    <property type="entry name" value="Wzc-like_C"/>
</dbReference>
<name>A0A328HDA1_ARTGO</name>
<dbReference type="EC" id="2.7.10.2" evidence="4"/>
<feature type="domain" description="Polysaccharide chain length determinant N-terminal" evidence="15">
    <location>
        <begin position="1"/>
        <end position="88"/>
    </location>
</feature>
<keyword evidence="6" id="KW-0808">Transferase</keyword>
<organism evidence="16 17">
    <name type="scientific">Arthrobacter globiformis</name>
    <dbReference type="NCBI Taxonomy" id="1665"/>
    <lineage>
        <taxon>Bacteria</taxon>
        <taxon>Bacillati</taxon>
        <taxon>Actinomycetota</taxon>
        <taxon>Actinomycetes</taxon>
        <taxon>Micrococcales</taxon>
        <taxon>Micrococcaceae</taxon>
        <taxon>Arthrobacter</taxon>
    </lineage>
</organism>
<dbReference type="EMBL" id="QLNP01000098">
    <property type="protein sequence ID" value="RAM36151.1"/>
    <property type="molecule type" value="Genomic_DNA"/>
</dbReference>
<comment type="subcellular location">
    <subcellularLocation>
        <location evidence="1">Cell membrane</location>
        <topology evidence="1">Multi-pass membrane protein</topology>
    </subcellularLocation>
</comment>
<comment type="catalytic activity">
    <reaction evidence="14">
        <text>L-tyrosyl-[protein] + ATP = O-phospho-L-tyrosyl-[protein] + ADP + H(+)</text>
        <dbReference type="Rhea" id="RHEA:10596"/>
        <dbReference type="Rhea" id="RHEA-COMP:10136"/>
        <dbReference type="Rhea" id="RHEA-COMP:20101"/>
        <dbReference type="ChEBI" id="CHEBI:15378"/>
        <dbReference type="ChEBI" id="CHEBI:30616"/>
        <dbReference type="ChEBI" id="CHEBI:46858"/>
        <dbReference type="ChEBI" id="CHEBI:61978"/>
        <dbReference type="ChEBI" id="CHEBI:456216"/>
        <dbReference type="EC" id="2.7.10.2"/>
    </reaction>
</comment>
<evidence type="ECO:0000256" key="8">
    <source>
        <dbReference type="ARBA" id="ARBA00022741"/>
    </source>
</evidence>
<dbReference type="NCBIfam" id="TIGR01007">
    <property type="entry name" value="eps_fam"/>
    <property type="match status" value="1"/>
</dbReference>
<proteinExistence type="inferred from homology"/>
<dbReference type="SUPFAM" id="SSF52540">
    <property type="entry name" value="P-loop containing nucleoside triphosphate hydrolases"/>
    <property type="match status" value="1"/>
</dbReference>
<gene>
    <name evidence="16" type="ORF">DBZ45_16605</name>
</gene>
<evidence type="ECO:0000256" key="7">
    <source>
        <dbReference type="ARBA" id="ARBA00022692"/>
    </source>
</evidence>
<evidence type="ECO:0000256" key="9">
    <source>
        <dbReference type="ARBA" id="ARBA00022777"/>
    </source>
</evidence>
<evidence type="ECO:0000313" key="17">
    <source>
        <dbReference type="Proteomes" id="UP000249166"/>
    </source>
</evidence>